<dbReference type="GO" id="GO:0004803">
    <property type="term" value="F:transposase activity"/>
    <property type="evidence" value="ECO:0007669"/>
    <property type="project" value="InterPro"/>
</dbReference>
<proteinExistence type="predicted"/>
<dbReference type="PANTHER" id="PTHR34322">
    <property type="entry name" value="TRANSPOSASE, Y1_TNP DOMAIN-CONTAINING"/>
    <property type="match status" value="1"/>
</dbReference>
<accession>A0A1F7GEK0</accession>
<name>A0A1F7GEK0_9BACT</name>
<dbReference type="GO" id="GO:0006313">
    <property type="term" value="P:DNA transposition"/>
    <property type="evidence" value="ECO:0007669"/>
    <property type="project" value="InterPro"/>
</dbReference>
<evidence type="ECO:0000313" key="2">
    <source>
        <dbReference type="EMBL" id="OGK17317.1"/>
    </source>
</evidence>
<dbReference type="Proteomes" id="UP000177208">
    <property type="component" value="Unassembled WGS sequence"/>
</dbReference>
<reference evidence="2 3" key="1">
    <citation type="journal article" date="2016" name="Nat. Commun.">
        <title>Thousands of microbial genomes shed light on interconnected biogeochemical processes in an aquifer system.</title>
        <authorList>
            <person name="Anantharaman K."/>
            <person name="Brown C.T."/>
            <person name="Hug L.A."/>
            <person name="Sharon I."/>
            <person name="Castelle C.J."/>
            <person name="Probst A.J."/>
            <person name="Thomas B.C."/>
            <person name="Singh A."/>
            <person name="Wilkins M.J."/>
            <person name="Karaoz U."/>
            <person name="Brodie E.L."/>
            <person name="Williams K.H."/>
            <person name="Hubbard S.S."/>
            <person name="Banfield J.F."/>
        </authorList>
    </citation>
    <scope>NUCLEOTIDE SEQUENCE [LARGE SCALE GENOMIC DNA]</scope>
</reference>
<dbReference type="SMART" id="SM01321">
    <property type="entry name" value="Y1_Tnp"/>
    <property type="match status" value="1"/>
</dbReference>
<dbReference type="InterPro" id="IPR036515">
    <property type="entry name" value="Transposase_17_sf"/>
</dbReference>
<dbReference type="Gene3D" id="3.30.70.1290">
    <property type="entry name" value="Transposase IS200-like"/>
    <property type="match status" value="1"/>
</dbReference>
<dbReference type="GO" id="GO:0003677">
    <property type="term" value="F:DNA binding"/>
    <property type="evidence" value="ECO:0007669"/>
    <property type="project" value="InterPro"/>
</dbReference>
<dbReference type="PANTHER" id="PTHR34322:SF2">
    <property type="entry name" value="TRANSPOSASE IS200-LIKE DOMAIN-CONTAINING PROTEIN"/>
    <property type="match status" value="1"/>
</dbReference>
<dbReference type="EMBL" id="MFZG01000009">
    <property type="protein sequence ID" value="OGK17317.1"/>
    <property type="molecule type" value="Genomic_DNA"/>
</dbReference>
<feature type="domain" description="Transposase IS200-like" evidence="1">
    <location>
        <begin position="9"/>
        <end position="151"/>
    </location>
</feature>
<gene>
    <name evidence="2" type="ORF">A2774_03905</name>
</gene>
<sequence>MTTFRPILSTNEIYHLFNRSIGKEEVLKDKIYLRKILKIVNYYRFRQRISLSDFNNLAPNLQQDYLKTITINVPLIDIFVFSFMPNHYHFLAKQLQDKGISLFLSNIQNSFAKNYNLINDRNGSLFDHSFKAKRIANSEEFIHVSRYIHINHVTAGIISFEQLLTYSWSSLPVYLASGNPQGSLHSFASQFINTKSILDHFKTPEKYLKFLKNNVNYQRKLHKIKRLLLD</sequence>
<protein>
    <recommendedName>
        <fullName evidence="1">Transposase IS200-like domain-containing protein</fullName>
    </recommendedName>
</protein>
<dbReference type="SUPFAM" id="SSF143422">
    <property type="entry name" value="Transposase IS200-like"/>
    <property type="match status" value="1"/>
</dbReference>
<evidence type="ECO:0000313" key="3">
    <source>
        <dbReference type="Proteomes" id="UP000177208"/>
    </source>
</evidence>
<evidence type="ECO:0000259" key="1">
    <source>
        <dbReference type="SMART" id="SM01321"/>
    </source>
</evidence>
<dbReference type="InterPro" id="IPR002686">
    <property type="entry name" value="Transposase_17"/>
</dbReference>
<organism evidence="2 3">
    <name type="scientific">Candidatus Roizmanbacteria bacterium RIFCSPHIGHO2_01_FULL_39_12c</name>
    <dbReference type="NCBI Taxonomy" id="1802031"/>
    <lineage>
        <taxon>Bacteria</taxon>
        <taxon>Candidatus Roizmaniibacteriota</taxon>
    </lineage>
</organism>
<comment type="caution">
    <text evidence="2">The sequence shown here is derived from an EMBL/GenBank/DDBJ whole genome shotgun (WGS) entry which is preliminary data.</text>
</comment>
<dbReference type="AlphaFoldDB" id="A0A1F7GEK0"/>